<protein>
    <submittedName>
        <fullName evidence="1">Uncharacterized protein</fullName>
    </submittedName>
</protein>
<gene>
    <name evidence="1" type="ordered locus">Curi_c17980</name>
</gene>
<name>K0B1G7_GOTA9</name>
<dbReference type="Proteomes" id="UP000006094">
    <property type="component" value="Chromosome"/>
</dbReference>
<accession>K0B1G7</accession>
<dbReference type="KEGG" id="cad:Curi_c17980"/>
<sequence>MQNHESYYCAELLLVSFSDEKVPVLYDSNPQPFLLPKIGPRPPYYCNPHCEPYYPII</sequence>
<dbReference type="RefSeq" id="WP_014967941.1">
    <property type="nucleotide sequence ID" value="NC_018664.1"/>
</dbReference>
<reference evidence="1 2" key="1">
    <citation type="journal article" date="2012" name="PLoS ONE">
        <title>The purine-utilizing bacterium Clostridium acidurici 9a: a genome-guided metabolic reconsideration.</title>
        <authorList>
            <person name="Hartwich K."/>
            <person name="Poehlein A."/>
            <person name="Daniel R."/>
        </authorList>
    </citation>
    <scope>NUCLEOTIDE SEQUENCE [LARGE SCALE GENOMIC DNA]</scope>
    <source>
        <strain evidence="2">ATCC 7906 / DSM 604 / BCRC 14475 / CIP 104303 / KCTC 5404 / NCIMB 10678 / 9a</strain>
    </source>
</reference>
<organism evidence="1 2">
    <name type="scientific">Gottschalkia acidurici (strain ATCC 7906 / DSM 604 / BCRC 14475 / CIP 104303 / KCTC 5404 / NCIMB 10678 / 9a)</name>
    <name type="common">Clostridium acidurici</name>
    <dbReference type="NCBI Taxonomy" id="1128398"/>
    <lineage>
        <taxon>Bacteria</taxon>
        <taxon>Bacillati</taxon>
        <taxon>Bacillota</taxon>
        <taxon>Tissierellia</taxon>
        <taxon>Tissierellales</taxon>
        <taxon>Gottschalkiaceae</taxon>
        <taxon>Gottschalkia</taxon>
    </lineage>
</organism>
<dbReference type="HOGENOM" id="CLU_200452_0_0_9"/>
<dbReference type="eggNOG" id="ENOG5033EQA">
    <property type="taxonomic scope" value="Bacteria"/>
</dbReference>
<proteinExistence type="predicted"/>
<evidence type="ECO:0000313" key="2">
    <source>
        <dbReference type="Proteomes" id="UP000006094"/>
    </source>
</evidence>
<dbReference type="EMBL" id="CP003326">
    <property type="protein sequence ID" value="AFS78805.1"/>
    <property type="molecule type" value="Genomic_DNA"/>
</dbReference>
<evidence type="ECO:0000313" key="1">
    <source>
        <dbReference type="EMBL" id="AFS78805.1"/>
    </source>
</evidence>
<dbReference type="AlphaFoldDB" id="K0B1G7"/>
<keyword evidence="2" id="KW-1185">Reference proteome</keyword>